<evidence type="ECO:0000313" key="2">
    <source>
        <dbReference type="EMBL" id="MFD1048533.1"/>
    </source>
</evidence>
<reference evidence="3" key="1">
    <citation type="journal article" date="2019" name="Int. J. Syst. Evol. Microbiol.">
        <title>The Global Catalogue of Microorganisms (GCM) 10K type strain sequencing project: providing services to taxonomists for standard genome sequencing and annotation.</title>
        <authorList>
            <consortium name="The Broad Institute Genomics Platform"/>
            <consortium name="The Broad Institute Genome Sequencing Center for Infectious Disease"/>
            <person name="Wu L."/>
            <person name="Ma J."/>
        </authorList>
    </citation>
    <scope>NUCLEOTIDE SEQUENCE [LARGE SCALE GENOMIC DNA]</scope>
    <source>
        <strain evidence="3">JCM 31486</strain>
    </source>
</reference>
<dbReference type="InterPro" id="IPR009057">
    <property type="entry name" value="Homeodomain-like_sf"/>
</dbReference>
<keyword evidence="3" id="KW-1185">Reference proteome</keyword>
<evidence type="ECO:0000256" key="1">
    <source>
        <dbReference type="SAM" id="Coils"/>
    </source>
</evidence>
<sequence>MATSSGKYSPELRAEVVRVVLEEGRTYAQAARDFGLIPETVRHWVKGEREKNPATTERAQEAVDRAKVSEMERRIRELEMENAFLKKAAAFFAKGSQ</sequence>
<accession>A0ABW3MD18</accession>
<dbReference type="EMBL" id="JBHTIS010001651">
    <property type="protein sequence ID" value="MFD1048533.1"/>
    <property type="molecule type" value="Genomic_DNA"/>
</dbReference>
<proteinExistence type="predicted"/>
<dbReference type="PANTHER" id="PTHR33215:SF13">
    <property type="entry name" value="PROTEIN DISTAL ANTENNA"/>
    <property type="match status" value="1"/>
</dbReference>
<dbReference type="Pfam" id="PF01527">
    <property type="entry name" value="HTH_Tnp_1"/>
    <property type="match status" value="1"/>
</dbReference>
<keyword evidence="1" id="KW-0175">Coiled coil</keyword>
<dbReference type="Gene3D" id="1.10.10.60">
    <property type="entry name" value="Homeodomain-like"/>
    <property type="match status" value="1"/>
</dbReference>
<organism evidence="2 3">
    <name type="scientific">Kibdelosporangium lantanae</name>
    <dbReference type="NCBI Taxonomy" id="1497396"/>
    <lineage>
        <taxon>Bacteria</taxon>
        <taxon>Bacillati</taxon>
        <taxon>Actinomycetota</taxon>
        <taxon>Actinomycetes</taxon>
        <taxon>Pseudonocardiales</taxon>
        <taxon>Pseudonocardiaceae</taxon>
        <taxon>Kibdelosporangium</taxon>
    </lineage>
</organism>
<name>A0ABW3MD18_9PSEU</name>
<feature type="coiled-coil region" evidence="1">
    <location>
        <begin position="61"/>
        <end position="88"/>
    </location>
</feature>
<dbReference type="SUPFAM" id="SSF46689">
    <property type="entry name" value="Homeodomain-like"/>
    <property type="match status" value="1"/>
</dbReference>
<dbReference type="Proteomes" id="UP001597045">
    <property type="component" value="Unassembled WGS sequence"/>
</dbReference>
<dbReference type="InterPro" id="IPR002514">
    <property type="entry name" value="Transposase_8"/>
</dbReference>
<dbReference type="InterPro" id="IPR051839">
    <property type="entry name" value="RD_transcriptional_regulator"/>
</dbReference>
<dbReference type="PANTHER" id="PTHR33215">
    <property type="entry name" value="PROTEIN DISTAL ANTENNA"/>
    <property type="match status" value="1"/>
</dbReference>
<gene>
    <name evidence="2" type="ORF">ACFQ1S_24880</name>
</gene>
<protein>
    <submittedName>
        <fullName evidence="2">Transposase</fullName>
    </submittedName>
</protein>
<evidence type="ECO:0000313" key="3">
    <source>
        <dbReference type="Proteomes" id="UP001597045"/>
    </source>
</evidence>
<comment type="caution">
    <text evidence="2">The sequence shown here is derived from an EMBL/GenBank/DDBJ whole genome shotgun (WGS) entry which is preliminary data.</text>
</comment>